<evidence type="ECO:0000256" key="2">
    <source>
        <dbReference type="SAM" id="Phobius"/>
    </source>
</evidence>
<dbReference type="EMBL" id="JAWPEI010000005">
    <property type="protein sequence ID" value="KAK4726141.1"/>
    <property type="molecule type" value="Genomic_DNA"/>
</dbReference>
<dbReference type="Pfam" id="PF03407">
    <property type="entry name" value="Nucleotid_trans"/>
    <property type="match status" value="1"/>
</dbReference>
<keyword evidence="2" id="KW-0812">Transmembrane</keyword>
<evidence type="ECO:0000256" key="1">
    <source>
        <dbReference type="SAM" id="Coils"/>
    </source>
</evidence>
<dbReference type="PANTHER" id="PTHR46581">
    <property type="entry name" value="ARABINOSYLTRANSFERASE RRA3"/>
    <property type="match status" value="1"/>
</dbReference>
<dbReference type="Proteomes" id="UP001311915">
    <property type="component" value="Unassembled WGS sequence"/>
</dbReference>
<sequence>MRTPSSRIGAAIVIGVVVGCVFAFFYPYGFFYPNPPPKSHPFFKYDVLVESWSNESTEWMNMLRSYIRRLSEKNAELQKQVKELNEKLQIAEQEKGRAQEQLVLLGEPKKAAPFGKVKSSRTSRPVLPDESVNPRLAKILTKVAVGKEVIVVLANSKVKSMLEMWLTNVKRAGIPNYLVVALDDDVFLQLGYRVLLSDVDIVYLQNPFDHLYRDSDVEVMSNGHNNMTAYGYNDVSAEADMGWALYTHTMRIWAYSSGFFYIRLTIPAIELWDRVANRLTQEPNAWDQAVFNEELALPSYPGYIGLYASRRVMDFYLYMNSKILFKIIRKDSNLKKLKPVAVHINYHPDKLYRMKAVVEYYVYSKQDALIWMHSQMVQIDRYFYFKRRRCLDQHTCTWNIPLGTYYLFFFL</sequence>
<reference evidence="4 5" key="1">
    <citation type="submission" date="2023-10" db="EMBL/GenBank/DDBJ databases">
        <title>Genome-Wide Identification Analysis in wild type Solanum Pinnatisectum Reveals Some Genes Defensing Phytophthora Infestans.</title>
        <authorList>
            <person name="Sun C."/>
        </authorList>
    </citation>
    <scope>NUCLEOTIDE SEQUENCE [LARGE SCALE GENOMIC DNA]</scope>
    <source>
        <strain evidence="4">LQN</strain>
        <tissue evidence="4">Leaf</tissue>
    </source>
</reference>
<evidence type="ECO:0000313" key="4">
    <source>
        <dbReference type="EMBL" id="KAK4726141.1"/>
    </source>
</evidence>
<keyword evidence="2" id="KW-1133">Transmembrane helix</keyword>
<keyword evidence="2" id="KW-0472">Membrane</keyword>
<dbReference type="PROSITE" id="PS51257">
    <property type="entry name" value="PROKAR_LIPOPROTEIN"/>
    <property type="match status" value="1"/>
</dbReference>
<gene>
    <name evidence="4" type="ORF">R3W88_031058</name>
</gene>
<feature type="coiled-coil region" evidence="1">
    <location>
        <begin position="60"/>
        <end position="101"/>
    </location>
</feature>
<evidence type="ECO:0000259" key="3">
    <source>
        <dbReference type="Pfam" id="PF03407"/>
    </source>
</evidence>
<dbReference type="GO" id="GO:0080147">
    <property type="term" value="P:root hair cell development"/>
    <property type="evidence" value="ECO:0007669"/>
    <property type="project" value="InterPro"/>
</dbReference>
<evidence type="ECO:0000313" key="5">
    <source>
        <dbReference type="Proteomes" id="UP001311915"/>
    </source>
</evidence>
<dbReference type="GO" id="GO:0016757">
    <property type="term" value="F:glycosyltransferase activity"/>
    <property type="evidence" value="ECO:0007669"/>
    <property type="project" value="InterPro"/>
</dbReference>
<dbReference type="InterPro" id="IPR005069">
    <property type="entry name" value="Nucl-diP-sugar_transferase"/>
</dbReference>
<proteinExistence type="predicted"/>
<organism evidence="4 5">
    <name type="scientific">Solanum pinnatisectum</name>
    <name type="common">tansyleaf nightshade</name>
    <dbReference type="NCBI Taxonomy" id="50273"/>
    <lineage>
        <taxon>Eukaryota</taxon>
        <taxon>Viridiplantae</taxon>
        <taxon>Streptophyta</taxon>
        <taxon>Embryophyta</taxon>
        <taxon>Tracheophyta</taxon>
        <taxon>Spermatophyta</taxon>
        <taxon>Magnoliopsida</taxon>
        <taxon>eudicotyledons</taxon>
        <taxon>Gunneridae</taxon>
        <taxon>Pentapetalae</taxon>
        <taxon>asterids</taxon>
        <taxon>lamiids</taxon>
        <taxon>Solanales</taxon>
        <taxon>Solanaceae</taxon>
        <taxon>Solanoideae</taxon>
        <taxon>Solaneae</taxon>
        <taxon>Solanum</taxon>
    </lineage>
</organism>
<dbReference type="InterPro" id="IPR044290">
    <property type="entry name" value="RRA1/2/3"/>
</dbReference>
<comment type="caution">
    <text evidence="4">The sequence shown here is derived from an EMBL/GenBank/DDBJ whole genome shotgun (WGS) entry which is preliminary data.</text>
</comment>
<accession>A0AAV9LKA6</accession>
<keyword evidence="1" id="KW-0175">Coiled coil</keyword>
<protein>
    <recommendedName>
        <fullName evidence="3">Nucleotide-diphospho-sugar transferase domain-containing protein</fullName>
    </recommendedName>
</protein>
<keyword evidence="5" id="KW-1185">Reference proteome</keyword>
<feature type="transmembrane region" description="Helical" evidence="2">
    <location>
        <begin position="12"/>
        <end position="31"/>
    </location>
</feature>
<dbReference type="PANTHER" id="PTHR46581:SF10">
    <property type="entry name" value="GLYCOSYLTRANSFERASE"/>
    <property type="match status" value="1"/>
</dbReference>
<name>A0AAV9LKA6_9SOLN</name>
<dbReference type="AlphaFoldDB" id="A0AAV9LKA6"/>
<feature type="domain" description="Nucleotide-diphospho-sugar transferase" evidence="3">
    <location>
        <begin position="187"/>
        <end position="354"/>
    </location>
</feature>